<evidence type="ECO:0000256" key="5">
    <source>
        <dbReference type="PIRSR" id="PIRSR604294-1"/>
    </source>
</evidence>
<keyword evidence="3" id="KW-0560">Oxidoreductase</keyword>
<dbReference type="InterPro" id="IPR004294">
    <property type="entry name" value="Carotenoid_Oase"/>
</dbReference>
<feature type="binding site" evidence="5">
    <location>
        <position position="83"/>
    </location>
    <ligand>
        <name>Fe cation</name>
        <dbReference type="ChEBI" id="CHEBI:24875"/>
        <note>catalytic</note>
    </ligand>
</feature>
<comment type="cofactor">
    <cofactor evidence="5">
        <name>Fe(2+)</name>
        <dbReference type="ChEBI" id="CHEBI:29033"/>
    </cofactor>
    <text evidence="5">Binds 1 Fe(2+) ion per subunit.</text>
</comment>
<dbReference type="GO" id="GO:0016121">
    <property type="term" value="P:carotene catabolic process"/>
    <property type="evidence" value="ECO:0007669"/>
    <property type="project" value="TreeGrafter"/>
</dbReference>
<comment type="similarity">
    <text evidence="1">Belongs to the carotenoid oxygenase family.</text>
</comment>
<evidence type="ECO:0000256" key="1">
    <source>
        <dbReference type="ARBA" id="ARBA00006787"/>
    </source>
</evidence>
<accession>A0A563VX10</accession>
<feature type="binding site" evidence="5">
    <location>
        <position position="15"/>
    </location>
    <ligand>
        <name>Fe cation</name>
        <dbReference type="ChEBI" id="CHEBI:24875"/>
        <note>catalytic</note>
    </ligand>
</feature>
<reference evidence="6 7" key="1">
    <citation type="submission" date="2019-01" db="EMBL/GenBank/DDBJ databases">
        <authorList>
            <person name="Brito A."/>
        </authorList>
    </citation>
    <scope>NUCLEOTIDE SEQUENCE [LARGE SCALE GENOMIC DNA]</scope>
    <source>
        <strain evidence="6">1</strain>
    </source>
</reference>
<dbReference type="Proteomes" id="UP000320055">
    <property type="component" value="Unassembled WGS sequence"/>
</dbReference>
<feature type="binding site" evidence="5">
    <location>
        <position position="264"/>
    </location>
    <ligand>
        <name>Fe cation</name>
        <dbReference type="ChEBI" id="CHEBI:24875"/>
        <note>catalytic</note>
    </ligand>
</feature>
<evidence type="ECO:0000313" key="7">
    <source>
        <dbReference type="Proteomes" id="UP000320055"/>
    </source>
</evidence>
<evidence type="ECO:0000256" key="4">
    <source>
        <dbReference type="ARBA" id="ARBA00023004"/>
    </source>
</evidence>
<dbReference type="PANTHER" id="PTHR10543:SF89">
    <property type="entry name" value="CAROTENOID 9,10(9',10')-CLEAVAGE DIOXYGENASE 1"/>
    <property type="match status" value="1"/>
</dbReference>
<dbReference type="Pfam" id="PF03055">
    <property type="entry name" value="RPE65"/>
    <property type="match status" value="1"/>
</dbReference>
<name>A0A563VX10_9CYAN</name>
<protein>
    <submittedName>
        <fullName evidence="6">Apocarotenoid-15,15'-oxygenase</fullName>
    </submittedName>
</protein>
<gene>
    <name evidence="6" type="ORF">H1P_3880003</name>
</gene>
<dbReference type="PANTHER" id="PTHR10543">
    <property type="entry name" value="BETA-CAROTENE DIOXYGENASE"/>
    <property type="match status" value="1"/>
</dbReference>
<evidence type="ECO:0000256" key="2">
    <source>
        <dbReference type="ARBA" id="ARBA00022723"/>
    </source>
</evidence>
<keyword evidence="4 5" id="KW-0408">Iron</keyword>
<dbReference type="EMBL" id="CAACVJ010000321">
    <property type="protein sequence ID" value="VEP15927.1"/>
    <property type="molecule type" value="Genomic_DNA"/>
</dbReference>
<dbReference type="GO" id="GO:0010436">
    <property type="term" value="F:carotenoid dioxygenase activity"/>
    <property type="evidence" value="ECO:0007669"/>
    <property type="project" value="TreeGrafter"/>
</dbReference>
<evidence type="ECO:0000313" key="6">
    <source>
        <dbReference type="EMBL" id="VEP15927.1"/>
    </source>
</evidence>
<sequence length="272" mass="30851">MRRHSHSIPGFSFIHDFAITPHYCIFFQNPVNFNPLPFLLGIRGAGECVEFQPGKPTRVVLIPRDPKNKEVKIFEVDSGFVFHHANAFEKENQVCIDSIAYASLPQVQADANYKEADFDKLDPGKLWRFTLNLQDGTVERKLVEPCCCEFPTIHPDRVGRDYRYLFMGAAHQDTGRNAPLQAILKLDWETGEKQSHSFAPHGYVSEPIFVPRQGGKQEDEGWVLTLVYDGKNHRSTLAILDAQNIEGDAVALLHLKHHIPYGLHGSWTDSVF</sequence>
<keyword evidence="7" id="KW-1185">Reference proteome</keyword>
<evidence type="ECO:0000256" key="3">
    <source>
        <dbReference type="ARBA" id="ARBA00023002"/>
    </source>
</evidence>
<keyword evidence="2 5" id="KW-0479">Metal-binding</keyword>
<dbReference type="GO" id="GO:0046872">
    <property type="term" value="F:metal ion binding"/>
    <property type="evidence" value="ECO:0007669"/>
    <property type="project" value="UniProtKB-KW"/>
</dbReference>
<organism evidence="6 7">
    <name type="scientific">Hyella patelloides LEGE 07179</name>
    <dbReference type="NCBI Taxonomy" id="945734"/>
    <lineage>
        <taxon>Bacteria</taxon>
        <taxon>Bacillati</taxon>
        <taxon>Cyanobacteriota</taxon>
        <taxon>Cyanophyceae</taxon>
        <taxon>Pleurocapsales</taxon>
        <taxon>Hyellaceae</taxon>
        <taxon>Hyella</taxon>
    </lineage>
</organism>
<dbReference type="AlphaFoldDB" id="A0A563VX10"/>
<proteinExistence type="inferred from homology"/>